<keyword evidence="3" id="KW-0812">Transmembrane</keyword>
<evidence type="ECO:0000256" key="3">
    <source>
        <dbReference type="SAM" id="Phobius"/>
    </source>
</evidence>
<keyword evidence="6" id="KW-1185">Reference proteome</keyword>
<comment type="catalytic activity">
    <reaction evidence="2">
        <text>2 GTP = 3',3'-c-di-GMP + 2 diphosphate</text>
        <dbReference type="Rhea" id="RHEA:24898"/>
        <dbReference type="ChEBI" id="CHEBI:33019"/>
        <dbReference type="ChEBI" id="CHEBI:37565"/>
        <dbReference type="ChEBI" id="CHEBI:58805"/>
        <dbReference type="EC" id="2.7.7.65"/>
    </reaction>
</comment>
<organism evidence="5 6">
    <name type="scientific">Herbaspirillum rhizosphaerae</name>
    <dbReference type="NCBI Taxonomy" id="346179"/>
    <lineage>
        <taxon>Bacteria</taxon>
        <taxon>Pseudomonadati</taxon>
        <taxon>Pseudomonadota</taxon>
        <taxon>Betaproteobacteria</taxon>
        <taxon>Burkholderiales</taxon>
        <taxon>Oxalobacteraceae</taxon>
        <taxon>Herbaspirillum</taxon>
    </lineage>
</organism>
<keyword evidence="3" id="KW-0472">Membrane</keyword>
<evidence type="ECO:0000313" key="6">
    <source>
        <dbReference type="Proteomes" id="UP001629214"/>
    </source>
</evidence>
<dbReference type="InterPro" id="IPR000160">
    <property type="entry name" value="GGDEF_dom"/>
</dbReference>
<dbReference type="PANTHER" id="PTHR45138">
    <property type="entry name" value="REGULATORY COMPONENTS OF SENSORY TRANSDUCTION SYSTEM"/>
    <property type="match status" value="1"/>
</dbReference>
<dbReference type="NCBIfam" id="TIGR00254">
    <property type="entry name" value="GGDEF"/>
    <property type="match status" value="1"/>
</dbReference>
<dbReference type="InterPro" id="IPR043128">
    <property type="entry name" value="Rev_trsase/Diguanyl_cyclase"/>
</dbReference>
<feature type="domain" description="GGDEF" evidence="4">
    <location>
        <begin position="370"/>
        <end position="507"/>
    </location>
</feature>
<evidence type="ECO:0000259" key="4">
    <source>
        <dbReference type="PROSITE" id="PS50887"/>
    </source>
</evidence>
<dbReference type="SUPFAM" id="SSF55073">
    <property type="entry name" value="Nucleotide cyclase"/>
    <property type="match status" value="1"/>
</dbReference>
<dbReference type="PROSITE" id="PS50887">
    <property type="entry name" value="GGDEF"/>
    <property type="match status" value="1"/>
</dbReference>
<dbReference type="EMBL" id="JAQQFR010000020">
    <property type="protein sequence ID" value="MFL9881180.1"/>
    <property type="molecule type" value="Genomic_DNA"/>
</dbReference>
<evidence type="ECO:0000256" key="2">
    <source>
        <dbReference type="ARBA" id="ARBA00034247"/>
    </source>
</evidence>
<dbReference type="Proteomes" id="UP001629214">
    <property type="component" value="Unassembled WGS sequence"/>
</dbReference>
<comment type="caution">
    <text evidence="5">The sequence shown here is derived from an EMBL/GenBank/DDBJ whole genome shotgun (WGS) entry which is preliminary data.</text>
</comment>
<protein>
    <recommendedName>
        <fullName evidence="1">diguanylate cyclase</fullName>
        <ecNumber evidence="1">2.7.7.65</ecNumber>
    </recommendedName>
</protein>
<name>A0ABW8ZF42_9BURK</name>
<feature type="transmembrane region" description="Helical" evidence="3">
    <location>
        <begin position="15"/>
        <end position="34"/>
    </location>
</feature>
<dbReference type="InterPro" id="IPR054327">
    <property type="entry name" value="His-kinase-like_sensor"/>
</dbReference>
<keyword evidence="5" id="KW-0808">Transferase</keyword>
<evidence type="ECO:0000256" key="1">
    <source>
        <dbReference type="ARBA" id="ARBA00012528"/>
    </source>
</evidence>
<dbReference type="PANTHER" id="PTHR45138:SF9">
    <property type="entry name" value="DIGUANYLATE CYCLASE DGCM-RELATED"/>
    <property type="match status" value="1"/>
</dbReference>
<evidence type="ECO:0000313" key="5">
    <source>
        <dbReference type="EMBL" id="MFL9881180.1"/>
    </source>
</evidence>
<proteinExistence type="predicted"/>
<keyword evidence="3" id="KW-1133">Transmembrane helix</keyword>
<sequence>MSDKNSVSTGKRARFFIALIALAIVALEIWGISYSRKVQVEESRASISNVTRALAQHAEDTLKEADIVIGDVLERLARDSASPEGEERTHQALRARLSALPQIDGLYVEDQDGKLIVTSQEKLNRELNGRDRAYFLYHQNHADLGIHIDVPIQSRSTGHWGFTVSRRYNKSDGSFGGVVVATIDMTYFENFYKTFDIGSEGAIVLIRSDGILLYRRPMRNEFAGKNMTGTALYRAYRENALTGSALIKSSQDGIMRINVYRSVASYPLFVAVAMSEDEILADWRRESMTHGGSMVLLLVAVLFAGNRLITQINQRSKTETDALDAQAKAERANQSLEQLALRDDVTGLPNRRQFDTLLKSELNRAKEGLATVSLLIIDIDRFKVFSHLYGHSSSDDCLRAIAGAIKASLKQSAYIAARYGEEQFSVILPNCSQAAAVAFAEQLCEAVSALAIPHWESDEGVVTVSIGASCLDSVDDNDLSADLIRSADHALSMAQQRGHNQVASFSLPKIAKK</sequence>
<dbReference type="CDD" id="cd01949">
    <property type="entry name" value="GGDEF"/>
    <property type="match status" value="1"/>
</dbReference>
<gene>
    <name evidence="5" type="ORF">PQR63_22470</name>
</gene>
<dbReference type="GO" id="GO:0052621">
    <property type="term" value="F:diguanylate cyclase activity"/>
    <property type="evidence" value="ECO:0007669"/>
    <property type="project" value="UniProtKB-EC"/>
</dbReference>
<dbReference type="Pfam" id="PF22588">
    <property type="entry name" value="dCache_1_like"/>
    <property type="match status" value="1"/>
</dbReference>
<dbReference type="Pfam" id="PF00990">
    <property type="entry name" value="GGDEF"/>
    <property type="match status" value="1"/>
</dbReference>
<dbReference type="InterPro" id="IPR050469">
    <property type="entry name" value="Diguanylate_Cyclase"/>
</dbReference>
<dbReference type="EC" id="2.7.7.65" evidence="1"/>
<dbReference type="RefSeq" id="WP_408170378.1">
    <property type="nucleotide sequence ID" value="NZ_JAQQFR010000020.1"/>
</dbReference>
<dbReference type="Gene3D" id="3.30.70.270">
    <property type="match status" value="1"/>
</dbReference>
<keyword evidence="5" id="KW-0548">Nucleotidyltransferase</keyword>
<dbReference type="InterPro" id="IPR029787">
    <property type="entry name" value="Nucleotide_cyclase"/>
</dbReference>
<accession>A0ABW8ZF42</accession>
<dbReference type="SMART" id="SM00267">
    <property type="entry name" value="GGDEF"/>
    <property type="match status" value="1"/>
</dbReference>
<dbReference type="CDD" id="cd12915">
    <property type="entry name" value="PDC2_DGC_like"/>
    <property type="match status" value="1"/>
</dbReference>
<dbReference type="Gene3D" id="3.30.450.20">
    <property type="entry name" value="PAS domain"/>
    <property type="match status" value="2"/>
</dbReference>
<dbReference type="CDD" id="cd12914">
    <property type="entry name" value="PDC1_DGC_like"/>
    <property type="match status" value="1"/>
</dbReference>
<reference evidence="5 6" key="1">
    <citation type="journal article" date="2024" name="Chem. Sci.">
        <title>Discovery of megapolipeptins by genome mining of a Burkholderiales bacteria collection.</title>
        <authorList>
            <person name="Paulo B.S."/>
            <person name="Recchia M.J.J."/>
            <person name="Lee S."/>
            <person name="Fergusson C.H."/>
            <person name="Romanowski S.B."/>
            <person name="Hernandez A."/>
            <person name="Krull N."/>
            <person name="Liu D.Y."/>
            <person name="Cavanagh H."/>
            <person name="Bos A."/>
            <person name="Gray C.A."/>
            <person name="Murphy B.T."/>
            <person name="Linington R.G."/>
            <person name="Eustaquio A.S."/>
        </authorList>
    </citation>
    <scope>NUCLEOTIDE SEQUENCE [LARGE SCALE GENOMIC DNA]</scope>
    <source>
        <strain evidence="5 6">RL21-008-BIB-B</strain>
    </source>
</reference>